<keyword evidence="1" id="KW-1133">Transmembrane helix</keyword>
<reference evidence="2" key="2">
    <citation type="submission" date="2020-09" db="EMBL/GenBank/DDBJ databases">
        <authorList>
            <person name="Sun Q."/>
            <person name="Zhou Y."/>
        </authorList>
    </citation>
    <scope>NUCLEOTIDE SEQUENCE</scope>
    <source>
        <strain evidence="2">CGMCC 1.12924</strain>
    </source>
</reference>
<name>A0A8J2Y646_9FLAO</name>
<evidence type="ECO:0000313" key="3">
    <source>
        <dbReference type="Proteomes" id="UP000652231"/>
    </source>
</evidence>
<keyword evidence="1" id="KW-0472">Membrane</keyword>
<organism evidence="2 3">
    <name type="scientific">Planktosalinus lacus</name>
    <dbReference type="NCBI Taxonomy" id="1526573"/>
    <lineage>
        <taxon>Bacteria</taxon>
        <taxon>Pseudomonadati</taxon>
        <taxon>Bacteroidota</taxon>
        <taxon>Flavobacteriia</taxon>
        <taxon>Flavobacteriales</taxon>
        <taxon>Flavobacteriaceae</taxon>
        <taxon>Planktosalinus</taxon>
    </lineage>
</organism>
<dbReference type="EMBL" id="BMGK01000001">
    <property type="protein sequence ID" value="GGD80075.1"/>
    <property type="molecule type" value="Genomic_DNA"/>
</dbReference>
<proteinExistence type="predicted"/>
<dbReference type="Proteomes" id="UP000652231">
    <property type="component" value="Unassembled WGS sequence"/>
</dbReference>
<reference evidence="2" key="1">
    <citation type="journal article" date="2014" name="Int. J. Syst. Evol. Microbiol.">
        <title>Complete genome sequence of Corynebacterium casei LMG S-19264T (=DSM 44701T), isolated from a smear-ripened cheese.</title>
        <authorList>
            <consortium name="US DOE Joint Genome Institute (JGI-PGF)"/>
            <person name="Walter F."/>
            <person name="Albersmeier A."/>
            <person name="Kalinowski J."/>
            <person name="Ruckert C."/>
        </authorList>
    </citation>
    <scope>NUCLEOTIDE SEQUENCE</scope>
    <source>
        <strain evidence="2">CGMCC 1.12924</strain>
    </source>
</reference>
<keyword evidence="1" id="KW-0812">Transmembrane</keyword>
<comment type="caution">
    <text evidence="2">The sequence shown here is derived from an EMBL/GenBank/DDBJ whole genome shotgun (WGS) entry which is preliminary data.</text>
</comment>
<evidence type="ECO:0000313" key="2">
    <source>
        <dbReference type="EMBL" id="GGD80075.1"/>
    </source>
</evidence>
<feature type="transmembrane region" description="Helical" evidence="1">
    <location>
        <begin position="20"/>
        <end position="37"/>
    </location>
</feature>
<sequence>MLFTLGYLAYVSKIPFKRTLLVVAILIGLLLAYYFFFQYGIFNSIRQSDGLLSALLSFRDQLLLEKTLPFIQESWGWVNYLFGGVSDFDLRSQMDIIDVFFFWGILGGAFYLFIFLKLFLPFKMNTTGWLFISFLAFIVLLAGNFFVYSFVALFMVTLKLKLEESMRTPLKQ</sequence>
<feature type="transmembrane region" description="Helical" evidence="1">
    <location>
        <begin position="128"/>
        <end position="158"/>
    </location>
</feature>
<protein>
    <submittedName>
        <fullName evidence="2">Uncharacterized protein</fullName>
    </submittedName>
</protein>
<feature type="transmembrane region" description="Helical" evidence="1">
    <location>
        <begin position="100"/>
        <end position="122"/>
    </location>
</feature>
<accession>A0A8J2Y646</accession>
<keyword evidence="3" id="KW-1185">Reference proteome</keyword>
<evidence type="ECO:0000256" key="1">
    <source>
        <dbReference type="SAM" id="Phobius"/>
    </source>
</evidence>
<dbReference type="AlphaFoldDB" id="A0A8J2Y646"/>
<gene>
    <name evidence="2" type="ORF">GCM10011312_00480</name>
</gene>